<name>A0AAW1RTU1_9CHLO</name>
<feature type="chain" id="PRO_5043721624" evidence="1">
    <location>
        <begin position="19"/>
        <end position="142"/>
    </location>
</feature>
<accession>A0AAW1RTU1</accession>
<proteinExistence type="predicted"/>
<dbReference type="EMBL" id="JALJOS010000007">
    <property type="protein sequence ID" value="KAK9836777.1"/>
    <property type="molecule type" value="Genomic_DNA"/>
</dbReference>
<evidence type="ECO:0000313" key="3">
    <source>
        <dbReference type="Proteomes" id="UP001438707"/>
    </source>
</evidence>
<protein>
    <submittedName>
        <fullName evidence="2">Uncharacterized protein</fullName>
    </submittedName>
</protein>
<reference evidence="2 3" key="1">
    <citation type="journal article" date="2024" name="Nat. Commun.">
        <title>Phylogenomics reveals the evolutionary origins of lichenization in chlorophyte algae.</title>
        <authorList>
            <person name="Puginier C."/>
            <person name="Libourel C."/>
            <person name="Otte J."/>
            <person name="Skaloud P."/>
            <person name="Haon M."/>
            <person name="Grisel S."/>
            <person name="Petersen M."/>
            <person name="Berrin J.G."/>
            <person name="Delaux P.M."/>
            <person name="Dal Grande F."/>
            <person name="Keller J."/>
        </authorList>
    </citation>
    <scope>NUCLEOTIDE SEQUENCE [LARGE SCALE GENOMIC DNA]</scope>
    <source>
        <strain evidence="2 3">SAG 2145</strain>
    </source>
</reference>
<keyword evidence="1" id="KW-0732">Signal</keyword>
<dbReference type="Proteomes" id="UP001438707">
    <property type="component" value="Unassembled WGS sequence"/>
</dbReference>
<gene>
    <name evidence="2" type="ORF">WJX74_007841</name>
</gene>
<sequence>MLLHLAAGLHLLQQPQLAGVESSPQQHSTTVLRFERGVQPFPAWAGVQPTFRTAEILRLSEQVLGEVEAAVLPGPSVVAREVAELPLDSRGFSKFSCAWATLGTTASSTACLTDASDILQECSCQHYMGNEPQHIKVNRRNQ</sequence>
<comment type="caution">
    <text evidence="2">The sequence shown here is derived from an EMBL/GenBank/DDBJ whole genome shotgun (WGS) entry which is preliminary data.</text>
</comment>
<evidence type="ECO:0000256" key="1">
    <source>
        <dbReference type="SAM" id="SignalP"/>
    </source>
</evidence>
<dbReference type="AlphaFoldDB" id="A0AAW1RTU1"/>
<keyword evidence="3" id="KW-1185">Reference proteome</keyword>
<organism evidence="2 3">
    <name type="scientific">Apatococcus lobatus</name>
    <dbReference type="NCBI Taxonomy" id="904363"/>
    <lineage>
        <taxon>Eukaryota</taxon>
        <taxon>Viridiplantae</taxon>
        <taxon>Chlorophyta</taxon>
        <taxon>core chlorophytes</taxon>
        <taxon>Trebouxiophyceae</taxon>
        <taxon>Chlorellales</taxon>
        <taxon>Chlorellaceae</taxon>
        <taxon>Apatococcus</taxon>
    </lineage>
</organism>
<evidence type="ECO:0000313" key="2">
    <source>
        <dbReference type="EMBL" id="KAK9836777.1"/>
    </source>
</evidence>
<feature type="signal peptide" evidence="1">
    <location>
        <begin position="1"/>
        <end position="18"/>
    </location>
</feature>